<dbReference type="InterPro" id="IPR019587">
    <property type="entry name" value="Polyketide_cyclase/dehydratase"/>
</dbReference>
<dbReference type="Gene3D" id="3.30.530.20">
    <property type="match status" value="1"/>
</dbReference>
<proteinExistence type="predicted"/>
<dbReference type="AlphaFoldDB" id="V4RTU7"/>
<comment type="caution">
    <text evidence="2">The sequence shown here is derived from an EMBL/GenBank/DDBJ whole genome shotgun (WGS) entry which is preliminary data.</text>
</comment>
<feature type="transmembrane region" description="Helical" evidence="1">
    <location>
        <begin position="93"/>
        <end position="112"/>
    </location>
</feature>
<evidence type="ECO:0000313" key="2">
    <source>
        <dbReference type="EMBL" id="ESQ94573.1"/>
    </source>
</evidence>
<dbReference type="PATRIC" id="fig|1121022.4.peg.67"/>
<dbReference type="eggNOG" id="ENOG5032YKT">
    <property type="taxonomic scope" value="Bacteria"/>
</dbReference>
<keyword evidence="1" id="KW-1133">Transmembrane helix</keyword>
<organism evidence="2 3">
    <name type="scientific">Asticcacaulis benevestitus DSM 16100 = ATCC BAA-896</name>
    <dbReference type="NCBI Taxonomy" id="1121022"/>
    <lineage>
        <taxon>Bacteria</taxon>
        <taxon>Pseudomonadati</taxon>
        <taxon>Pseudomonadota</taxon>
        <taxon>Alphaproteobacteria</taxon>
        <taxon>Caulobacterales</taxon>
        <taxon>Caulobacteraceae</taxon>
        <taxon>Asticcacaulis</taxon>
    </lineage>
</organism>
<name>V4RTU7_9CAUL</name>
<dbReference type="EMBL" id="AWGB01000001">
    <property type="protein sequence ID" value="ESQ94573.1"/>
    <property type="molecule type" value="Genomic_DNA"/>
</dbReference>
<dbReference type="STRING" id="1121022.GCA_000376105_01540"/>
<keyword evidence="3" id="KW-1185">Reference proteome</keyword>
<dbReference type="InterPro" id="IPR023393">
    <property type="entry name" value="START-like_dom_sf"/>
</dbReference>
<feature type="transmembrane region" description="Helical" evidence="1">
    <location>
        <begin position="24"/>
        <end position="45"/>
    </location>
</feature>
<protein>
    <recommendedName>
        <fullName evidence="4">Polyketide cyclase</fullName>
    </recommendedName>
</protein>
<reference evidence="2 3" key="1">
    <citation type="journal article" date="2014" name="Nature">
        <title>Sequential evolution of bacterial morphology by co-option of a developmental regulator.</title>
        <authorList>
            <person name="Jiang C."/>
            <person name="Brown P.J."/>
            <person name="Ducret A."/>
            <person name="Brun Y.V."/>
        </authorList>
    </citation>
    <scope>NUCLEOTIDE SEQUENCE [LARGE SCALE GENOMIC DNA]</scope>
    <source>
        <strain evidence="2 3">DSM 16100</strain>
    </source>
</reference>
<dbReference type="SUPFAM" id="SSF55961">
    <property type="entry name" value="Bet v1-like"/>
    <property type="match status" value="1"/>
</dbReference>
<gene>
    <name evidence="2" type="ORF">ABENE_00340</name>
</gene>
<keyword evidence="1" id="KW-0472">Membrane</keyword>
<dbReference type="Proteomes" id="UP000017837">
    <property type="component" value="Unassembled WGS sequence"/>
</dbReference>
<feature type="transmembrane region" description="Helical" evidence="1">
    <location>
        <begin position="118"/>
        <end position="136"/>
    </location>
</feature>
<sequence length="336" mass="37015">MSERSLDDLGPPEQPPPSYFLKGVLWGLLSGWGLIFAPYVIALIARSKSFNFLMNGTPEWIYNGSILLLMPLVQGLVAGLARGRQKQTIGSGFLMVAVLWAADTAIASIFLREGVICLLMGAPLLLAIIAIGYGVGRGLARLRRAKTLSVSLAPLVLFAVVAETQGPSPNHPAVVVDSITVQAPPEYVWRYIVDYPDNPNPPDYWLWKAGLPAPTHSVAPVQKVGARRDCKFTGDQAFEEKIIELEPDKKLVFAITKQPDHPEIIGHITVDKGEMVLTPNADGSTTITATSWYRLHVRPAGYFAWWAEDVTRHIHFRVMGYMKTLAERDYAADRGK</sequence>
<dbReference type="OrthoDB" id="315686at2"/>
<feature type="transmembrane region" description="Helical" evidence="1">
    <location>
        <begin position="60"/>
        <end position="81"/>
    </location>
</feature>
<evidence type="ECO:0000256" key="1">
    <source>
        <dbReference type="SAM" id="Phobius"/>
    </source>
</evidence>
<accession>V4RTU7</accession>
<evidence type="ECO:0008006" key="4">
    <source>
        <dbReference type="Google" id="ProtNLM"/>
    </source>
</evidence>
<evidence type="ECO:0000313" key="3">
    <source>
        <dbReference type="Proteomes" id="UP000017837"/>
    </source>
</evidence>
<dbReference type="RefSeq" id="WP_018081208.1">
    <property type="nucleotide sequence ID" value="NZ_AQWM01000004.1"/>
</dbReference>
<dbReference type="Pfam" id="PF10604">
    <property type="entry name" value="Polyketide_cyc2"/>
    <property type="match status" value="1"/>
</dbReference>
<keyword evidence="1" id="KW-0812">Transmembrane</keyword>